<dbReference type="EnsemblPlants" id="AUR62038564-RA">
    <property type="protein sequence ID" value="AUR62038564-RA:cds"/>
    <property type="gene ID" value="AUR62038564"/>
</dbReference>
<sequence>MYVDVVINGKKARAMVDTGATHNFVTKREANKLGLKAVHSGGRMKTVNSEAQPTCGVARNVNTKIGEWSGTLDFTVATMDDFELVLGMDFLHSSKAVPMPHLGSLLVTSRQPCLLRTHTQVEEGKELKDPLLLAMQLKKGIRRNEPTFLATLSMKEEEEEGDLPEVISNMNINTAKDGPSSGSAGGMIALFPGSLLDILTSLSKGSDVIYSEEAVGDLLSTLLQLCDRHTTVILSGELRNDAILELFLESAIKDFWIGQVDQSEFHPEYSSHRVVIYILLKKLLYSIEAYPKQVVEHGSVD</sequence>
<reference evidence="1" key="2">
    <citation type="submission" date="2021-03" db="UniProtKB">
        <authorList>
            <consortium name="EnsemblPlants"/>
        </authorList>
    </citation>
    <scope>IDENTIFICATION</scope>
</reference>
<reference evidence="1" key="1">
    <citation type="journal article" date="2017" name="Nature">
        <title>The genome of Chenopodium quinoa.</title>
        <authorList>
            <person name="Jarvis D.E."/>
            <person name="Ho Y.S."/>
            <person name="Lightfoot D.J."/>
            <person name="Schmoeckel S.M."/>
            <person name="Li B."/>
            <person name="Borm T.J.A."/>
            <person name="Ohyanagi H."/>
            <person name="Mineta K."/>
            <person name="Michell C.T."/>
            <person name="Saber N."/>
            <person name="Kharbatia N.M."/>
            <person name="Rupper R.R."/>
            <person name="Sharp A.R."/>
            <person name="Dally N."/>
            <person name="Boughton B.A."/>
            <person name="Woo Y.H."/>
            <person name="Gao G."/>
            <person name="Schijlen E.G.W.M."/>
            <person name="Guo X."/>
            <person name="Momin A.A."/>
            <person name="Negrao S."/>
            <person name="Al-Babili S."/>
            <person name="Gehring C."/>
            <person name="Roessner U."/>
            <person name="Jung C."/>
            <person name="Murphy K."/>
            <person name="Arold S.T."/>
            <person name="Gojobori T."/>
            <person name="van der Linden C.G."/>
            <person name="van Loo E.N."/>
            <person name="Jellen E.N."/>
            <person name="Maughan P.J."/>
            <person name="Tester M."/>
        </authorList>
    </citation>
    <scope>NUCLEOTIDE SEQUENCE [LARGE SCALE GENOMIC DNA]</scope>
    <source>
        <strain evidence="1">cv. PI 614886</strain>
    </source>
</reference>
<dbReference type="PANTHER" id="PTHR12917">
    <property type="entry name" value="ASPARTYL PROTEASE DDI-RELATED"/>
    <property type="match status" value="1"/>
</dbReference>
<protein>
    <submittedName>
        <fullName evidence="1">Uncharacterized protein</fullName>
    </submittedName>
</protein>
<dbReference type="SUPFAM" id="SSF50630">
    <property type="entry name" value="Acid proteases"/>
    <property type="match status" value="1"/>
</dbReference>
<dbReference type="InterPro" id="IPR001969">
    <property type="entry name" value="Aspartic_peptidase_AS"/>
</dbReference>
<dbReference type="InterPro" id="IPR029063">
    <property type="entry name" value="SAM-dependent_MTases_sf"/>
</dbReference>
<dbReference type="GO" id="GO:0006508">
    <property type="term" value="P:proteolysis"/>
    <property type="evidence" value="ECO:0007669"/>
    <property type="project" value="InterPro"/>
</dbReference>
<dbReference type="Gramene" id="AUR62038564-RA">
    <property type="protein sequence ID" value="AUR62038564-RA:cds"/>
    <property type="gene ID" value="AUR62038564"/>
</dbReference>
<dbReference type="Proteomes" id="UP000596660">
    <property type="component" value="Unplaced"/>
</dbReference>
<name>A0A803N0T0_CHEQI</name>
<dbReference type="Gene3D" id="3.40.50.150">
    <property type="entry name" value="Vaccinia Virus protein VP39"/>
    <property type="match status" value="1"/>
</dbReference>
<keyword evidence="2" id="KW-1185">Reference proteome</keyword>
<dbReference type="CDD" id="cd00303">
    <property type="entry name" value="retropepsin_like"/>
    <property type="match status" value="1"/>
</dbReference>
<accession>A0A803N0T0</accession>
<dbReference type="InterPro" id="IPR021109">
    <property type="entry name" value="Peptidase_aspartic_dom_sf"/>
</dbReference>
<dbReference type="Gene3D" id="2.40.70.10">
    <property type="entry name" value="Acid Proteases"/>
    <property type="match status" value="1"/>
</dbReference>
<proteinExistence type="predicted"/>
<dbReference type="PANTHER" id="PTHR12917:SF18">
    <property type="entry name" value="DNA DAMAGE-INDUCIBLE PROTEIN 1-LIKE"/>
    <property type="match status" value="1"/>
</dbReference>
<evidence type="ECO:0000313" key="1">
    <source>
        <dbReference type="EnsemblPlants" id="AUR62038564-RA:cds"/>
    </source>
</evidence>
<evidence type="ECO:0000313" key="2">
    <source>
        <dbReference type="Proteomes" id="UP000596660"/>
    </source>
</evidence>
<dbReference type="GO" id="GO:0004190">
    <property type="term" value="F:aspartic-type endopeptidase activity"/>
    <property type="evidence" value="ECO:0007669"/>
    <property type="project" value="InterPro"/>
</dbReference>
<dbReference type="Pfam" id="PF13975">
    <property type="entry name" value="gag-asp_proteas"/>
    <property type="match status" value="1"/>
</dbReference>
<dbReference type="PROSITE" id="PS00141">
    <property type="entry name" value="ASP_PROTEASE"/>
    <property type="match status" value="1"/>
</dbReference>
<organism evidence="1 2">
    <name type="scientific">Chenopodium quinoa</name>
    <name type="common">Quinoa</name>
    <dbReference type="NCBI Taxonomy" id="63459"/>
    <lineage>
        <taxon>Eukaryota</taxon>
        <taxon>Viridiplantae</taxon>
        <taxon>Streptophyta</taxon>
        <taxon>Embryophyta</taxon>
        <taxon>Tracheophyta</taxon>
        <taxon>Spermatophyta</taxon>
        <taxon>Magnoliopsida</taxon>
        <taxon>eudicotyledons</taxon>
        <taxon>Gunneridae</taxon>
        <taxon>Pentapetalae</taxon>
        <taxon>Caryophyllales</taxon>
        <taxon>Chenopodiaceae</taxon>
        <taxon>Chenopodioideae</taxon>
        <taxon>Atripliceae</taxon>
        <taxon>Chenopodium</taxon>
    </lineage>
</organism>
<dbReference type="AlphaFoldDB" id="A0A803N0T0"/>